<evidence type="ECO:0000256" key="1">
    <source>
        <dbReference type="SAM" id="Phobius"/>
    </source>
</evidence>
<sequence length="140" mass="14553">MVGGVLFAFSAFVMDALGRLPPDRAVEAMRSINDRAPTPSFMLAMFGTAVTACLVAAGGLSRLEESSGQLAVAGAIAYLASLAITMVFHVPANDRLARTPVGDDHVEAWARYARPWTLGNHVRAGLAIAAAALFVAALVA</sequence>
<reference evidence="2" key="1">
    <citation type="journal article" date="2014" name="Int. J. Syst. Evol. Microbiol.">
        <title>Complete genome sequence of Corynebacterium casei LMG S-19264T (=DSM 44701T), isolated from a smear-ripened cheese.</title>
        <authorList>
            <consortium name="US DOE Joint Genome Institute (JGI-PGF)"/>
            <person name="Walter F."/>
            <person name="Albersmeier A."/>
            <person name="Kalinowski J."/>
            <person name="Ruckert C."/>
        </authorList>
    </citation>
    <scope>NUCLEOTIDE SEQUENCE</scope>
    <source>
        <strain evidence="2">CGMCC 1.15794</strain>
    </source>
</reference>
<keyword evidence="3" id="KW-1185">Reference proteome</keyword>
<accession>A0A917ICQ9</accession>
<evidence type="ECO:0000313" key="2">
    <source>
        <dbReference type="EMBL" id="GGH39146.1"/>
    </source>
</evidence>
<evidence type="ECO:0000313" key="3">
    <source>
        <dbReference type="Proteomes" id="UP000657592"/>
    </source>
</evidence>
<comment type="caution">
    <text evidence="2">The sequence shown here is derived from an EMBL/GenBank/DDBJ whole genome shotgun (WGS) entry which is preliminary data.</text>
</comment>
<feature type="transmembrane region" description="Helical" evidence="1">
    <location>
        <begin position="121"/>
        <end position="139"/>
    </location>
</feature>
<organism evidence="2 3">
    <name type="scientific">Microbacterium album</name>
    <dbReference type="NCBI Taxonomy" id="2053191"/>
    <lineage>
        <taxon>Bacteria</taxon>
        <taxon>Bacillati</taxon>
        <taxon>Actinomycetota</taxon>
        <taxon>Actinomycetes</taxon>
        <taxon>Micrococcales</taxon>
        <taxon>Microbacteriaceae</taxon>
        <taxon>Microbacterium</taxon>
    </lineage>
</organism>
<gene>
    <name evidence="2" type="ORF">GCM10010921_10190</name>
</gene>
<name>A0A917ICQ9_9MICO</name>
<feature type="transmembrane region" description="Helical" evidence="1">
    <location>
        <begin position="42"/>
        <end position="63"/>
    </location>
</feature>
<proteinExistence type="predicted"/>
<dbReference type="Pfam" id="PF08592">
    <property type="entry name" value="Anthrone_oxy"/>
    <property type="match status" value="1"/>
</dbReference>
<dbReference type="Proteomes" id="UP000657592">
    <property type="component" value="Unassembled WGS sequence"/>
</dbReference>
<protein>
    <submittedName>
        <fullName evidence="2">Membrane protein</fullName>
    </submittedName>
</protein>
<keyword evidence="1" id="KW-0812">Transmembrane</keyword>
<keyword evidence="1" id="KW-1133">Transmembrane helix</keyword>
<reference evidence="2" key="2">
    <citation type="submission" date="2020-09" db="EMBL/GenBank/DDBJ databases">
        <authorList>
            <person name="Sun Q."/>
            <person name="Zhou Y."/>
        </authorList>
    </citation>
    <scope>NUCLEOTIDE SEQUENCE</scope>
    <source>
        <strain evidence="2">CGMCC 1.15794</strain>
    </source>
</reference>
<dbReference type="AlphaFoldDB" id="A0A917ICQ9"/>
<dbReference type="InterPro" id="IPR013901">
    <property type="entry name" value="Anthrone_oxy"/>
</dbReference>
<feature type="transmembrane region" description="Helical" evidence="1">
    <location>
        <begin position="70"/>
        <end position="90"/>
    </location>
</feature>
<dbReference type="EMBL" id="BMJY01000003">
    <property type="protein sequence ID" value="GGH39146.1"/>
    <property type="molecule type" value="Genomic_DNA"/>
</dbReference>
<keyword evidence="1" id="KW-0472">Membrane</keyword>